<dbReference type="EMBL" id="JAWIZZ010000047">
    <property type="protein sequence ID" value="KAK5779258.1"/>
    <property type="molecule type" value="Genomic_DNA"/>
</dbReference>
<evidence type="ECO:0000313" key="2">
    <source>
        <dbReference type="EMBL" id="KAK5779258.1"/>
    </source>
</evidence>
<reference evidence="3" key="1">
    <citation type="submission" date="2023-07" db="EMBL/GenBank/DDBJ databases">
        <title>A draft genome of Kazachstania heterogenica Y-27499.</title>
        <authorList>
            <person name="Donic C."/>
            <person name="Kralova J.S."/>
            <person name="Fidel L."/>
            <person name="Ben-Dor S."/>
            <person name="Jung S."/>
        </authorList>
    </citation>
    <scope>NUCLEOTIDE SEQUENCE [LARGE SCALE GENOMIC DNA]</scope>
    <source>
        <strain evidence="3">Y27499</strain>
    </source>
</reference>
<accession>A0AAN7WG80</accession>
<dbReference type="InterPro" id="IPR004354">
    <property type="entry name" value="Meiotic_Rec114"/>
</dbReference>
<dbReference type="AlphaFoldDB" id="A0AAN7WG80"/>
<feature type="compositionally biased region" description="Basic and acidic residues" evidence="1">
    <location>
        <begin position="293"/>
        <end position="307"/>
    </location>
</feature>
<name>A0AAN7WG80_9SACH</name>
<protein>
    <submittedName>
        <fullName evidence="2">Uncharacterized protein</fullName>
    </submittedName>
</protein>
<sequence>MEYLLKFELKYFSQYVDNIPVINGIETHMSKLDFLKWKHYSTKENFIFQLAISQDKTFSINILMNGSIIIDSVELNTQNVDRQTFKKIQFSVNCPMISCKYFNHDSMSNIFQRRFQMTLKSESDFSTLTNILRQMGFIVKNAKLLSNKVEKENCSLNNIAGNILSPLVESSFISSSKDNSYFKHLKSRSNNTNVDETTIPLLETQSKDFAPRSIVHHSVESIAPNTNIPDIFCNHSEQNTFLLRVENSNMNKNCSQENSFIGTFGNSTGLINSNLEERTNKKNEINNHNVRNNLDKDLEKGDEHTRTENSGLPQNRTYDQDRKQTISQDIVSQKEACNVVSNNDTIFFTPVKSVDH</sequence>
<comment type="caution">
    <text evidence="2">The sequence shown here is derived from an EMBL/GenBank/DDBJ whole genome shotgun (WGS) entry which is preliminary data.</text>
</comment>
<organism evidence="2 3">
    <name type="scientific">Arxiozyma heterogenica</name>
    <dbReference type="NCBI Taxonomy" id="278026"/>
    <lineage>
        <taxon>Eukaryota</taxon>
        <taxon>Fungi</taxon>
        <taxon>Dikarya</taxon>
        <taxon>Ascomycota</taxon>
        <taxon>Saccharomycotina</taxon>
        <taxon>Saccharomycetes</taxon>
        <taxon>Saccharomycetales</taxon>
        <taxon>Saccharomycetaceae</taxon>
        <taxon>Arxiozyma</taxon>
    </lineage>
</organism>
<keyword evidence="3" id="KW-1185">Reference proteome</keyword>
<feature type="compositionally biased region" description="Polar residues" evidence="1">
    <location>
        <begin position="308"/>
        <end position="317"/>
    </location>
</feature>
<evidence type="ECO:0000313" key="3">
    <source>
        <dbReference type="Proteomes" id="UP001306508"/>
    </source>
</evidence>
<evidence type="ECO:0000256" key="1">
    <source>
        <dbReference type="SAM" id="MobiDB-lite"/>
    </source>
</evidence>
<gene>
    <name evidence="2" type="ORF">RI543_003146</name>
</gene>
<dbReference type="Pfam" id="PF03525">
    <property type="entry name" value="Meiotic_rec114"/>
    <property type="match status" value="1"/>
</dbReference>
<feature type="region of interest" description="Disordered" evidence="1">
    <location>
        <begin position="281"/>
        <end position="326"/>
    </location>
</feature>
<proteinExistence type="predicted"/>
<dbReference type="GO" id="GO:0007131">
    <property type="term" value="P:reciprocal meiotic recombination"/>
    <property type="evidence" value="ECO:0007669"/>
    <property type="project" value="InterPro"/>
</dbReference>
<dbReference type="Proteomes" id="UP001306508">
    <property type="component" value="Unassembled WGS sequence"/>
</dbReference>